<organism evidence="1 2">
    <name type="scientific">Ligilactobacillus salivarius</name>
    <dbReference type="NCBI Taxonomy" id="1624"/>
    <lineage>
        <taxon>Bacteria</taxon>
        <taxon>Bacillati</taxon>
        <taxon>Bacillota</taxon>
        <taxon>Bacilli</taxon>
        <taxon>Lactobacillales</taxon>
        <taxon>Lactobacillaceae</taxon>
        <taxon>Ligilactobacillus</taxon>
    </lineage>
</organism>
<reference evidence="1 2" key="1">
    <citation type="submission" date="2018-05" db="EMBL/GenBank/DDBJ databases">
        <title>Lactobacillus salivarius genome sequencing and assembly.</title>
        <authorList>
            <person name="Audisio C."/>
            <person name="Albarracin L."/>
            <person name="Torres M.J."/>
            <person name="Hebert E.M."/>
            <person name="Saavedra L."/>
        </authorList>
    </citation>
    <scope>NUCLEOTIDE SEQUENCE [LARGE SCALE GENOMIC DNA]</scope>
    <source>
        <strain evidence="1 2">A3iob</strain>
    </source>
</reference>
<dbReference type="AlphaFoldDB" id="A0A2U2M7I2"/>
<dbReference type="RefSeq" id="WP_109241712.1">
    <property type="nucleotide sequence ID" value="NZ_QFAS01000005.1"/>
</dbReference>
<protein>
    <submittedName>
        <fullName evidence="1">Uncharacterized protein</fullName>
    </submittedName>
</protein>
<dbReference type="EMBL" id="QFAS01000005">
    <property type="protein sequence ID" value="PWG52824.1"/>
    <property type="molecule type" value="Genomic_DNA"/>
</dbReference>
<gene>
    <name evidence="1" type="ORF">DB362_02580</name>
</gene>
<comment type="caution">
    <text evidence="1">The sequence shown here is derived from an EMBL/GenBank/DDBJ whole genome shotgun (WGS) entry which is preliminary data.</text>
</comment>
<dbReference type="Proteomes" id="UP000245607">
    <property type="component" value="Unassembled WGS sequence"/>
</dbReference>
<evidence type="ECO:0000313" key="1">
    <source>
        <dbReference type="EMBL" id="PWG52824.1"/>
    </source>
</evidence>
<sequence length="109" mass="12638">MNENKKTKVLVKELEDTFPNIYDRINYGLYVLVIDGNGKIYDDESEPDFNEDDICEIQVIYNGDAVSVFPNFMDKLTFRANAVKYENLDVITKVIGIIAKHLKTWEELN</sequence>
<name>A0A2U2M7I2_9LACO</name>
<accession>A0A2U2M7I2</accession>
<evidence type="ECO:0000313" key="2">
    <source>
        <dbReference type="Proteomes" id="UP000245607"/>
    </source>
</evidence>
<proteinExistence type="predicted"/>